<keyword evidence="3" id="KW-0808">Transferase</keyword>
<dbReference type="InterPro" id="IPR001296">
    <property type="entry name" value="Glyco_trans_1"/>
</dbReference>
<sequence length="380" mass="42805">MKKRILIATGIFPPEIGGPATYALLLARHLSRNHKVTVLTFGGEKHAREDFNLVYVSRIWPKGLRHLILLVKLFVLTPGHDVIFALNAVSVGWPSSIAARVYKKKFVVKIVGDYAWETAMNRGQTHLLIDEFQNSPKTGKIRRLDRIQRRICRQADTVIAPSEYLAGIVRDWGVRLEKIKIIYNGVDVPNVVDRQEAKNKIGIAGNIILSVGRLVPWKGFKMLIKIMPKLLEINQFFTLVVVGDGPEKSILESMVKNLGLSRKVHVVGRKNKEQLVDYLAAADIFVLNTSYEGFSHQILEAMGAGLPIVTTGVGGNKEVIHQGENGFMVKYNDEFNLVEAIKTIWTVPEIRERFIEEGKKTIEKFSSKKMISETTQILTR</sequence>
<comment type="caution">
    <text evidence="3">The sequence shown here is derived from an EMBL/GenBank/DDBJ whole genome shotgun (WGS) entry which is preliminary data.</text>
</comment>
<dbReference type="Pfam" id="PF13439">
    <property type="entry name" value="Glyco_transf_4"/>
    <property type="match status" value="1"/>
</dbReference>
<dbReference type="Pfam" id="PF00534">
    <property type="entry name" value="Glycos_transf_1"/>
    <property type="match status" value="1"/>
</dbReference>
<gene>
    <name evidence="3" type="ORF">UU38_C0004G0089</name>
</gene>
<feature type="domain" description="Glycosyltransferase subfamily 4-like N-terminal" evidence="2">
    <location>
        <begin position="16"/>
        <end position="188"/>
    </location>
</feature>
<reference evidence="3 4" key="1">
    <citation type="journal article" date="2015" name="Nature">
        <title>rRNA introns, odd ribosomes, and small enigmatic genomes across a large radiation of phyla.</title>
        <authorList>
            <person name="Brown C.T."/>
            <person name="Hug L.A."/>
            <person name="Thomas B.C."/>
            <person name="Sharon I."/>
            <person name="Castelle C.J."/>
            <person name="Singh A."/>
            <person name="Wilkins M.J."/>
            <person name="Williams K.H."/>
            <person name="Banfield J.F."/>
        </authorList>
    </citation>
    <scope>NUCLEOTIDE SEQUENCE [LARGE SCALE GENOMIC DNA]</scope>
</reference>
<dbReference type="AlphaFoldDB" id="A0A0G0XM49"/>
<evidence type="ECO:0000259" key="1">
    <source>
        <dbReference type="Pfam" id="PF00534"/>
    </source>
</evidence>
<dbReference type="Gene3D" id="3.40.50.2000">
    <property type="entry name" value="Glycogen Phosphorylase B"/>
    <property type="match status" value="2"/>
</dbReference>
<dbReference type="Proteomes" id="UP000033918">
    <property type="component" value="Unassembled WGS sequence"/>
</dbReference>
<evidence type="ECO:0000313" key="3">
    <source>
        <dbReference type="EMBL" id="KKR88727.1"/>
    </source>
</evidence>
<dbReference type="SUPFAM" id="SSF53756">
    <property type="entry name" value="UDP-Glycosyltransferase/glycogen phosphorylase"/>
    <property type="match status" value="1"/>
</dbReference>
<feature type="domain" description="Glycosyl transferase family 1" evidence="1">
    <location>
        <begin position="194"/>
        <end position="360"/>
    </location>
</feature>
<dbReference type="GO" id="GO:0016757">
    <property type="term" value="F:glycosyltransferase activity"/>
    <property type="evidence" value="ECO:0007669"/>
    <property type="project" value="InterPro"/>
</dbReference>
<evidence type="ECO:0000259" key="2">
    <source>
        <dbReference type="Pfam" id="PF13439"/>
    </source>
</evidence>
<organism evidence="3 4">
    <name type="scientific">Candidatus Wolfebacteria bacterium GW2011_GWB1_41_12</name>
    <dbReference type="NCBI Taxonomy" id="1619006"/>
    <lineage>
        <taxon>Bacteria</taxon>
        <taxon>Candidatus Wolfeibacteriota</taxon>
    </lineage>
</organism>
<dbReference type="EMBL" id="LCAK01000004">
    <property type="protein sequence ID" value="KKR88727.1"/>
    <property type="molecule type" value="Genomic_DNA"/>
</dbReference>
<dbReference type="InterPro" id="IPR050194">
    <property type="entry name" value="Glycosyltransferase_grp1"/>
</dbReference>
<accession>A0A0G0XM49</accession>
<evidence type="ECO:0000313" key="4">
    <source>
        <dbReference type="Proteomes" id="UP000033918"/>
    </source>
</evidence>
<name>A0A0G0XM49_9BACT</name>
<dbReference type="CDD" id="cd03801">
    <property type="entry name" value="GT4_PimA-like"/>
    <property type="match status" value="1"/>
</dbReference>
<proteinExistence type="predicted"/>
<dbReference type="PANTHER" id="PTHR45947">
    <property type="entry name" value="SULFOQUINOVOSYL TRANSFERASE SQD2"/>
    <property type="match status" value="1"/>
</dbReference>
<protein>
    <submittedName>
        <fullName evidence="3">Glycosyltransferase</fullName>
    </submittedName>
</protein>
<dbReference type="InterPro" id="IPR028098">
    <property type="entry name" value="Glyco_trans_4-like_N"/>
</dbReference>
<dbReference type="PANTHER" id="PTHR45947:SF3">
    <property type="entry name" value="SULFOQUINOVOSYL TRANSFERASE SQD2"/>
    <property type="match status" value="1"/>
</dbReference>